<feature type="domain" description="D-isomer specific 2-hydroxyacid dehydrogenase NAD-binding" evidence="5">
    <location>
        <begin position="37"/>
        <end position="200"/>
    </location>
</feature>
<dbReference type="InterPro" id="IPR029752">
    <property type="entry name" value="D-isomer_DH_CS1"/>
</dbReference>
<dbReference type="Proteomes" id="UP001596527">
    <property type="component" value="Unassembled WGS sequence"/>
</dbReference>
<comment type="caution">
    <text evidence="6">The sequence shown here is derived from an EMBL/GenBank/DDBJ whole genome shotgun (WGS) entry which is preliminary data.</text>
</comment>
<dbReference type="RefSeq" id="WP_380975217.1">
    <property type="nucleotide sequence ID" value="NZ_JBHTEF010000001.1"/>
</dbReference>
<organism evidence="6 7">
    <name type="scientific">Schaalia naturae</name>
    <dbReference type="NCBI Taxonomy" id="635203"/>
    <lineage>
        <taxon>Bacteria</taxon>
        <taxon>Bacillati</taxon>
        <taxon>Actinomycetota</taxon>
        <taxon>Actinomycetes</taxon>
        <taxon>Actinomycetales</taxon>
        <taxon>Actinomycetaceae</taxon>
        <taxon>Schaalia</taxon>
    </lineage>
</organism>
<dbReference type="EMBL" id="JBHTEF010000001">
    <property type="protein sequence ID" value="MFC7581698.1"/>
    <property type="molecule type" value="Genomic_DNA"/>
</dbReference>
<evidence type="ECO:0000256" key="3">
    <source>
        <dbReference type="ARBA" id="ARBA00023027"/>
    </source>
</evidence>
<evidence type="ECO:0000313" key="6">
    <source>
        <dbReference type="EMBL" id="MFC7581698.1"/>
    </source>
</evidence>
<dbReference type="InterPro" id="IPR036291">
    <property type="entry name" value="NAD(P)-bd_dom_sf"/>
</dbReference>
<dbReference type="InterPro" id="IPR029753">
    <property type="entry name" value="D-isomer_DH_CS"/>
</dbReference>
<dbReference type="Pfam" id="PF02826">
    <property type="entry name" value="2-Hacid_dh_C"/>
    <property type="match status" value="1"/>
</dbReference>
<dbReference type="InterPro" id="IPR050857">
    <property type="entry name" value="D-2-hydroxyacid_DH"/>
</dbReference>
<keyword evidence="3" id="KW-0520">NAD</keyword>
<keyword evidence="2" id="KW-0560">Oxidoreductase</keyword>
<evidence type="ECO:0000313" key="7">
    <source>
        <dbReference type="Proteomes" id="UP001596527"/>
    </source>
</evidence>
<evidence type="ECO:0000256" key="4">
    <source>
        <dbReference type="SAM" id="MobiDB-lite"/>
    </source>
</evidence>
<evidence type="ECO:0000256" key="2">
    <source>
        <dbReference type="ARBA" id="ARBA00023002"/>
    </source>
</evidence>
<accession>A0ABW2SQF8</accession>
<feature type="region of interest" description="Disordered" evidence="4">
    <location>
        <begin position="1"/>
        <end position="30"/>
    </location>
</feature>
<dbReference type="SUPFAM" id="SSF51735">
    <property type="entry name" value="NAD(P)-binding Rossmann-fold domains"/>
    <property type="match status" value="1"/>
</dbReference>
<gene>
    <name evidence="6" type="ORF">ACFQWG_10880</name>
</gene>
<evidence type="ECO:0000256" key="1">
    <source>
        <dbReference type="ARBA" id="ARBA00005854"/>
    </source>
</evidence>
<dbReference type="Gene3D" id="3.40.50.720">
    <property type="entry name" value="NAD(P)-binding Rossmann-like Domain"/>
    <property type="match status" value="2"/>
</dbReference>
<sequence length="236" mass="24662">MQTGPQPACRPDRPGPHPGPGGPGRDREVGLRPGAVDAVVNGAWSRRGEFVGPEIHGKTVGVIGFGNIGARVGAILREGFGARILAHDPFLDDDTIAKRGGNPVTLEELLSRSDLISLNSSGTFDNRPILGETEFSVMKRGVFIVNTSRGSLIDEAALSSALDDQVVAGVGLDVVSKEPADSSSNPLVGRDNVLVTPHIGAYSVDALGRMGSNVVHDIVAVSEGRLPNETVLPPQR</sequence>
<protein>
    <submittedName>
        <fullName evidence="6">NAD(P)-dependent oxidoreductase</fullName>
    </submittedName>
</protein>
<dbReference type="InterPro" id="IPR006140">
    <property type="entry name" value="D-isomer_DH_NAD-bd"/>
</dbReference>
<reference evidence="7" key="1">
    <citation type="journal article" date="2019" name="Int. J. Syst. Evol. Microbiol.">
        <title>The Global Catalogue of Microorganisms (GCM) 10K type strain sequencing project: providing services to taxonomists for standard genome sequencing and annotation.</title>
        <authorList>
            <consortium name="The Broad Institute Genomics Platform"/>
            <consortium name="The Broad Institute Genome Sequencing Center for Infectious Disease"/>
            <person name="Wu L."/>
            <person name="Ma J."/>
        </authorList>
    </citation>
    <scope>NUCLEOTIDE SEQUENCE [LARGE SCALE GENOMIC DNA]</scope>
    <source>
        <strain evidence="7">CCUG 56698</strain>
    </source>
</reference>
<keyword evidence="7" id="KW-1185">Reference proteome</keyword>
<evidence type="ECO:0000259" key="5">
    <source>
        <dbReference type="Pfam" id="PF02826"/>
    </source>
</evidence>
<dbReference type="PROSITE" id="PS00671">
    <property type="entry name" value="D_2_HYDROXYACID_DH_3"/>
    <property type="match status" value="1"/>
</dbReference>
<name>A0ABW2SQF8_9ACTO</name>
<comment type="similarity">
    <text evidence="1">Belongs to the D-isomer specific 2-hydroxyacid dehydrogenase family.</text>
</comment>
<proteinExistence type="inferred from homology"/>
<dbReference type="PANTHER" id="PTHR42789">
    <property type="entry name" value="D-ISOMER SPECIFIC 2-HYDROXYACID DEHYDROGENASE FAMILY PROTEIN (AFU_ORTHOLOGUE AFUA_6G10090)"/>
    <property type="match status" value="1"/>
</dbReference>
<dbReference type="PROSITE" id="PS00065">
    <property type="entry name" value="D_2_HYDROXYACID_DH_1"/>
    <property type="match status" value="1"/>
</dbReference>
<dbReference type="PANTHER" id="PTHR42789:SF1">
    <property type="entry name" value="D-ISOMER SPECIFIC 2-HYDROXYACID DEHYDROGENASE FAMILY PROTEIN (AFU_ORTHOLOGUE AFUA_6G10090)"/>
    <property type="match status" value="1"/>
</dbReference>